<name>A0A6J4PK20_9RHOB</name>
<reference evidence="1" key="1">
    <citation type="submission" date="2020-02" db="EMBL/GenBank/DDBJ databases">
        <authorList>
            <person name="Meier V. D."/>
        </authorList>
    </citation>
    <scope>NUCLEOTIDE SEQUENCE</scope>
    <source>
        <strain evidence="1">AVDCRST_MAG15</strain>
    </source>
</reference>
<gene>
    <name evidence="1" type="ORF">AVDCRST_MAG15-2060</name>
</gene>
<dbReference type="AlphaFoldDB" id="A0A6J4PK20"/>
<organism evidence="1">
    <name type="scientific">uncultured Rubellimicrobium sp</name>
    <dbReference type="NCBI Taxonomy" id="543078"/>
    <lineage>
        <taxon>Bacteria</taxon>
        <taxon>Pseudomonadati</taxon>
        <taxon>Pseudomonadota</taxon>
        <taxon>Alphaproteobacteria</taxon>
        <taxon>Rhodobacterales</taxon>
        <taxon>Roseobacteraceae</taxon>
        <taxon>Rubellimicrobium</taxon>
        <taxon>environmental samples</taxon>
    </lineage>
</organism>
<evidence type="ECO:0000313" key="1">
    <source>
        <dbReference type="EMBL" id="CAA9418441.1"/>
    </source>
</evidence>
<sequence>MAMRRIALSGCDRIGRGTAPCIAARPSTPPKGTALSAPNRLTARLCVLAKPSLTAEARAVHVNEIG</sequence>
<accession>A0A6J4PK20</accession>
<proteinExistence type="predicted"/>
<protein>
    <submittedName>
        <fullName evidence="1">Uncharacterized protein</fullName>
    </submittedName>
</protein>
<dbReference type="EMBL" id="CADCUU010000294">
    <property type="protein sequence ID" value="CAA9418441.1"/>
    <property type="molecule type" value="Genomic_DNA"/>
</dbReference>